<protein>
    <submittedName>
        <fullName evidence="1">Winged helix-turn-helix domain-containing protein</fullName>
    </submittedName>
</protein>
<proteinExistence type="predicted"/>
<dbReference type="PANTHER" id="PTHR35807">
    <property type="entry name" value="TRANSCRIPTIONAL REGULATOR REDD-RELATED"/>
    <property type="match status" value="1"/>
</dbReference>
<dbReference type="Proteomes" id="UP001240150">
    <property type="component" value="Chromosome"/>
</dbReference>
<accession>A0ABY8W971</accession>
<dbReference type="PANTHER" id="PTHR35807:SF1">
    <property type="entry name" value="TRANSCRIPTIONAL REGULATOR REDD"/>
    <property type="match status" value="1"/>
</dbReference>
<dbReference type="Gene3D" id="1.10.10.10">
    <property type="entry name" value="Winged helix-like DNA-binding domain superfamily/Winged helix DNA-binding domain"/>
    <property type="match status" value="1"/>
</dbReference>
<dbReference type="SUPFAM" id="SSF46894">
    <property type="entry name" value="C-terminal effector domain of the bipartite response regulators"/>
    <property type="match status" value="1"/>
</dbReference>
<dbReference type="InterPro" id="IPR016032">
    <property type="entry name" value="Sig_transdc_resp-reg_C-effctor"/>
</dbReference>
<sequence length="98" mass="10185">MTAHLPGMLFSILGSVEIRHPDGTAVAVAGAKRQAILALLLLEGGRTVSTDRLLEGLYADGPLADAANALHGQMSRLRRLVRGTGATIESARPDTASP</sequence>
<keyword evidence="2" id="KW-1185">Reference proteome</keyword>
<gene>
    <name evidence="1" type="ORF">ACTOB_006442</name>
</gene>
<dbReference type="RefSeq" id="WP_284915622.1">
    <property type="nucleotide sequence ID" value="NZ_CP126980.1"/>
</dbReference>
<evidence type="ECO:0000313" key="1">
    <source>
        <dbReference type="EMBL" id="WIM94419.1"/>
    </source>
</evidence>
<dbReference type="InterPro" id="IPR051677">
    <property type="entry name" value="AfsR-DnrI-RedD_regulator"/>
</dbReference>
<reference evidence="1 2" key="1">
    <citation type="submission" date="2023-06" db="EMBL/GenBank/DDBJ databases">
        <authorList>
            <person name="Yushchuk O."/>
            <person name="Binda E."/>
            <person name="Ruckert-Reed C."/>
            <person name="Fedorenko V."/>
            <person name="Kalinowski J."/>
            <person name="Marinelli F."/>
        </authorList>
    </citation>
    <scope>NUCLEOTIDE SEQUENCE [LARGE SCALE GENOMIC DNA]</scope>
    <source>
        <strain evidence="1 2">NRRL 3884</strain>
    </source>
</reference>
<name>A0ABY8W971_9ACTN</name>
<organism evidence="1 2">
    <name type="scientific">Actinoplanes oblitus</name>
    <dbReference type="NCBI Taxonomy" id="3040509"/>
    <lineage>
        <taxon>Bacteria</taxon>
        <taxon>Bacillati</taxon>
        <taxon>Actinomycetota</taxon>
        <taxon>Actinomycetes</taxon>
        <taxon>Micromonosporales</taxon>
        <taxon>Micromonosporaceae</taxon>
        <taxon>Actinoplanes</taxon>
    </lineage>
</organism>
<dbReference type="InterPro" id="IPR036388">
    <property type="entry name" value="WH-like_DNA-bd_sf"/>
</dbReference>
<evidence type="ECO:0000313" key="2">
    <source>
        <dbReference type="Proteomes" id="UP001240150"/>
    </source>
</evidence>
<dbReference type="EMBL" id="CP126980">
    <property type="protein sequence ID" value="WIM94419.1"/>
    <property type="molecule type" value="Genomic_DNA"/>
</dbReference>